<reference evidence="1 2" key="1">
    <citation type="journal article" date="2023" name="Genes (Basel)">
        <title>Chromosome-Level Genome Assembly and Circadian Gene Repertoire of the Patagonia Blennie Eleginops maclovinus-The Closest Ancestral Proxy of Antarctic Cryonotothenioids.</title>
        <authorList>
            <person name="Cheng C.C."/>
            <person name="Rivera-Colon A.G."/>
            <person name="Minhas B.F."/>
            <person name="Wilson L."/>
            <person name="Rayamajhi N."/>
            <person name="Vargas-Chacoff L."/>
            <person name="Catchen J.M."/>
        </authorList>
    </citation>
    <scope>NUCLEOTIDE SEQUENCE [LARGE SCALE GENOMIC DNA]</scope>
    <source>
        <strain evidence="1">JMC-PN-2008</strain>
    </source>
</reference>
<dbReference type="Proteomes" id="UP001346869">
    <property type="component" value="Unassembled WGS sequence"/>
</dbReference>
<comment type="caution">
    <text evidence="1">The sequence shown here is derived from an EMBL/GenBank/DDBJ whole genome shotgun (WGS) entry which is preliminary data.</text>
</comment>
<accession>A0AAN8AX58</accession>
<dbReference type="EMBL" id="JAUZQC010000005">
    <property type="protein sequence ID" value="KAK5871553.1"/>
    <property type="molecule type" value="Genomic_DNA"/>
</dbReference>
<dbReference type="AlphaFoldDB" id="A0AAN8AX58"/>
<evidence type="ECO:0000313" key="2">
    <source>
        <dbReference type="Proteomes" id="UP001346869"/>
    </source>
</evidence>
<proteinExistence type="predicted"/>
<organism evidence="1 2">
    <name type="scientific">Eleginops maclovinus</name>
    <name type="common">Patagonian blennie</name>
    <name type="synonym">Eleginus maclovinus</name>
    <dbReference type="NCBI Taxonomy" id="56733"/>
    <lineage>
        <taxon>Eukaryota</taxon>
        <taxon>Metazoa</taxon>
        <taxon>Chordata</taxon>
        <taxon>Craniata</taxon>
        <taxon>Vertebrata</taxon>
        <taxon>Euteleostomi</taxon>
        <taxon>Actinopterygii</taxon>
        <taxon>Neopterygii</taxon>
        <taxon>Teleostei</taxon>
        <taxon>Neoteleostei</taxon>
        <taxon>Acanthomorphata</taxon>
        <taxon>Eupercaria</taxon>
        <taxon>Perciformes</taxon>
        <taxon>Notothenioidei</taxon>
        <taxon>Eleginopidae</taxon>
        <taxon>Eleginops</taxon>
    </lineage>
</organism>
<evidence type="ECO:0000313" key="1">
    <source>
        <dbReference type="EMBL" id="KAK5871553.1"/>
    </source>
</evidence>
<name>A0AAN8AX58_ELEMC</name>
<protein>
    <submittedName>
        <fullName evidence="1">Uncharacterized protein</fullName>
    </submittedName>
</protein>
<sequence>MLLVVGEWRSFPFRWVAMFRNSSVAALEHIIVVNQCIEILLRVALAFTNSLAIYLSILLKLNAFLRLGLAGVLDGRDQHGRSSCSTWASSKTFSNTSCCLCSGGGSAVLWLKSALHAVPALCRRSRSVSMTLLALAPQRSNLRPSAIMALCGCIKSLLTGYSAKVL</sequence>
<gene>
    <name evidence="1" type="ORF">PBY51_004430</name>
</gene>
<reference evidence="1 2" key="2">
    <citation type="journal article" date="2023" name="Mol. Biol. Evol.">
        <title>Genomics of Secondarily Temperate Adaptation in the Only Non-Antarctic Icefish.</title>
        <authorList>
            <person name="Rivera-Colon A.G."/>
            <person name="Rayamajhi N."/>
            <person name="Minhas B.F."/>
            <person name="Madrigal G."/>
            <person name="Bilyk K.T."/>
            <person name="Yoon V."/>
            <person name="Hune M."/>
            <person name="Gregory S."/>
            <person name="Cheng C.H.C."/>
            <person name="Catchen J.M."/>
        </authorList>
    </citation>
    <scope>NUCLEOTIDE SEQUENCE [LARGE SCALE GENOMIC DNA]</scope>
    <source>
        <strain evidence="1">JMC-PN-2008</strain>
    </source>
</reference>
<keyword evidence="2" id="KW-1185">Reference proteome</keyword>